<dbReference type="PRINTS" id="PR00700">
    <property type="entry name" value="PRTYPHPHTASE"/>
</dbReference>
<accession>A0A8H3FJK4</accession>
<organism evidence="7 8">
    <name type="scientific">Heterodermia speciosa</name>
    <dbReference type="NCBI Taxonomy" id="116794"/>
    <lineage>
        <taxon>Eukaryota</taxon>
        <taxon>Fungi</taxon>
        <taxon>Dikarya</taxon>
        <taxon>Ascomycota</taxon>
        <taxon>Pezizomycotina</taxon>
        <taxon>Lecanoromycetes</taxon>
        <taxon>OSLEUM clade</taxon>
        <taxon>Lecanoromycetidae</taxon>
        <taxon>Caliciales</taxon>
        <taxon>Physciaceae</taxon>
        <taxon>Heterodermia</taxon>
    </lineage>
</organism>
<dbReference type="InterPro" id="IPR000387">
    <property type="entry name" value="Tyr_Pase_dom"/>
</dbReference>
<dbReference type="InterPro" id="IPR036873">
    <property type="entry name" value="Rhodanese-like_dom_sf"/>
</dbReference>
<feature type="domain" description="Rhodanese" evidence="6">
    <location>
        <begin position="233"/>
        <end position="349"/>
    </location>
</feature>
<dbReference type="CDD" id="cd01446">
    <property type="entry name" value="DSP_MapKP"/>
    <property type="match status" value="1"/>
</dbReference>
<feature type="domain" description="Tyrosine specific protein phosphatases" evidence="5">
    <location>
        <begin position="654"/>
        <end position="753"/>
    </location>
</feature>
<evidence type="ECO:0000259" key="4">
    <source>
        <dbReference type="PROSITE" id="PS50055"/>
    </source>
</evidence>
<dbReference type="FunFam" id="3.40.250.10:FF:000051">
    <property type="entry name" value="Protein tyrosine phosphatase (Pyp1), putative"/>
    <property type="match status" value="1"/>
</dbReference>
<feature type="domain" description="Tyrosine-protein phosphatase" evidence="4">
    <location>
        <begin position="500"/>
        <end position="762"/>
    </location>
</feature>
<reference evidence="7" key="1">
    <citation type="submission" date="2021-03" db="EMBL/GenBank/DDBJ databases">
        <authorList>
            <person name="Tagirdzhanova G."/>
        </authorList>
    </citation>
    <scope>NUCLEOTIDE SEQUENCE</scope>
</reference>
<evidence type="ECO:0000313" key="8">
    <source>
        <dbReference type="Proteomes" id="UP000664521"/>
    </source>
</evidence>
<dbReference type="Gene3D" id="3.40.250.10">
    <property type="entry name" value="Rhodanese-like domain"/>
    <property type="match status" value="1"/>
</dbReference>
<comment type="caution">
    <text evidence="7">The sequence shown here is derived from an EMBL/GenBank/DDBJ whole genome shotgun (WGS) entry which is preliminary data.</text>
</comment>
<dbReference type="InterPro" id="IPR003595">
    <property type="entry name" value="Tyr_Pase_cat"/>
</dbReference>
<dbReference type="SMART" id="SM00194">
    <property type="entry name" value="PTPc"/>
    <property type="match status" value="1"/>
</dbReference>
<feature type="compositionally biased region" description="Polar residues" evidence="3">
    <location>
        <begin position="1"/>
        <end position="16"/>
    </location>
</feature>
<gene>
    <name evidence="7" type="ORF">HETSPECPRED_005473</name>
</gene>
<evidence type="ECO:0000259" key="5">
    <source>
        <dbReference type="PROSITE" id="PS50056"/>
    </source>
</evidence>
<dbReference type="Pfam" id="PF00102">
    <property type="entry name" value="Y_phosphatase"/>
    <property type="match status" value="1"/>
</dbReference>
<dbReference type="InterPro" id="IPR016130">
    <property type="entry name" value="Tyr_Pase_AS"/>
</dbReference>
<dbReference type="InterPro" id="IPR001763">
    <property type="entry name" value="Rhodanese-like_dom"/>
</dbReference>
<sequence length="804" mass="89208">MSAATTTHLSPLTSKGRTPRTVRDKGAPSPNYFNPLVSPQSIPSDPQSNLEAFRRQSESNSFKLGHGNLSFFSTSSASRHPSAEISPSGSRGQDEQLVSPSSRPTVVSPSEKEPQTIDPMEIDRTSPFQPPSSPPSVPLDIHPRPTKSPAFFDIPRKESPFSESPADLSARNHASHIDERHPRNSLPHNRVDPPSPAGRAPVQRAETLPDTLSADTPNLVSPQELLDILQLYPPEQVLLLDVRVFPQYSQSRICGALNLCIPTTLLKRPSFNVQKLADTFNREKEKAKFSQWTDAKVIVVYDASSFLLKDATSSVNTLKKFANEGWRGSACIVRGGFLGFSRKFPDSVDRRPASEMESSQGRKLSIDPISGPGAPVAGGCMMPVEKSSANPFFGTIRQNMDLIGGVGQFPLKLPSYLKEWGSAKEPGAVKGPGASFVLPWLKKAASPSNRGKDVAEYFLNIERSEQQRMQKALTSTVHYGSPNTTSPGMVKIAGIEKGTKNRYKDMLPFDHSRVRLQNVPAGECDYVNASHIKSAFSGRHYIASQAPVPATIEDFWRLIWEQDVHVIVMLTAEHDGGQRKSHPYWDGRYGKYSVRVESTRIQTLDPFKMNIVGAEDEPNVLIREITIAGPGTSRRISQLQYSGWPDFGIPTDPSHLLNLVRISKREEQKYAQATARNMPVLVHCSAGCGRTGTFCTVDSVVATLEKRLEGRWPKQSSEPDWIEEDRGDDLVAKTVEDFRLQRLSMVQTLRQFVLCYETVLQWYAEWLETRLGMRGSPGEAFKKPSRTSTDLERRKSQGIKSPSY</sequence>
<comment type="similarity">
    <text evidence="1">Belongs to the protein-tyrosine phosphatase family. Non-receptor class subfamily.</text>
</comment>
<dbReference type="PROSITE" id="PS50206">
    <property type="entry name" value="RHODANESE_3"/>
    <property type="match status" value="1"/>
</dbReference>
<dbReference type="PANTHER" id="PTHR19134:SF561">
    <property type="entry name" value="PROTEIN TYROSINE PHOSPHATASE 36E, ISOFORM A"/>
    <property type="match status" value="1"/>
</dbReference>
<dbReference type="GO" id="GO:0004725">
    <property type="term" value="F:protein tyrosine phosphatase activity"/>
    <property type="evidence" value="ECO:0007669"/>
    <property type="project" value="UniProtKB-EC"/>
</dbReference>
<evidence type="ECO:0000256" key="2">
    <source>
        <dbReference type="ARBA" id="ARBA00013064"/>
    </source>
</evidence>
<dbReference type="EMBL" id="CAJPDS010000034">
    <property type="protein sequence ID" value="CAF9923957.1"/>
    <property type="molecule type" value="Genomic_DNA"/>
</dbReference>
<feature type="compositionally biased region" description="Polar residues" evidence="3">
    <location>
        <begin position="70"/>
        <end position="91"/>
    </location>
</feature>
<dbReference type="PANTHER" id="PTHR19134">
    <property type="entry name" value="RECEPTOR-TYPE TYROSINE-PROTEIN PHOSPHATASE"/>
    <property type="match status" value="1"/>
</dbReference>
<dbReference type="OrthoDB" id="6058203at2759"/>
<feature type="region of interest" description="Disordered" evidence="3">
    <location>
        <begin position="777"/>
        <end position="804"/>
    </location>
</feature>
<dbReference type="InterPro" id="IPR050348">
    <property type="entry name" value="Protein-Tyr_Phosphatase"/>
</dbReference>
<dbReference type="AlphaFoldDB" id="A0A8H3FJK4"/>
<dbReference type="Pfam" id="PF00581">
    <property type="entry name" value="Rhodanese"/>
    <property type="match status" value="1"/>
</dbReference>
<feature type="compositionally biased region" description="Polar residues" evidence="3">
    <location>
        <begin position="37"/>
        <end position="50"/>
    </location>
</feature>
<dbReference type="SUPFAM" id="SSF52799">
    <property type="entry name" value="(Phosphotyrosine protein) phosphatases II"/>
    <property type="match status" value="1"/>
</dbReference>
<evidence type="ECO:0000259" key="6">
    <source>
        <dbReference type="PROSITE" id="PS50206"/>
    </source>
</evidence>
<feature type="compositionally biased region" description="Low complexity" evidence="3">
    <location>
        <begin position="98"/>
        <end position="109"/>
    </location>
</feature>
<dbReference type="EC" id="3.1.3.48" evidence="2"/>
<feature type="compositionally biased region" description="Pro residues" evidence="3">
    <location>
        <begin position="128"/>
        <end position="137"/>
    </location>
</feature>
<protein>
    <recommendedName>
        <fullName evidence="2">protein-tyrosine-phosphatase</fullName>
        <ecNumber evidence="2">3.1.3.48</ecNumber>
    </recommendedName>
</protein>
<feature type="region of interest" description="Disordered" evidence="3">
    <location>
        <begin position="348"/>
        <end position="368"/>
    </location>
</feature>
<dbReference type="CDD" id="cd18533">
    <property type="entry name" value="PTP_fungal"/>
    <property type="match status" value="1"/>
</dbReference>
<dbReference type="PROSITE" id="PS50055">
    <property type="entry name" value="TYR_PHOSPHATASE_PTP"/>
    <property type="match status" value="1"/>
</dbReference>
<dbReference type="SUPFAM" id="SSF52821">
    <property type="entry name" value="Rhodanese/Cell cycle control phosphatase"/>
    <property type="match status" value="1"/>
</dbReference>
<dbReference type="InterPro" id="IPR000242">
    <property type="entry name" value="PTP_cat"/>
</dbReference>
<dbReference type="PROSITE" id="PS50056">
    <property type="entry name" value="TYR_PHOSPHATASE_2"/>
    <property type="match status" value="1"/>
</dbReference>
<dbReference type="SMART" id="SM00404">
    <property type="entry name" value="PTPc_motif"/>
    <property type="match status" value="1"/>
</dbReference>
<dbReference type="InterPro" id="IPR029021">
    <property type="entry name" value="Prot-tyrosine_phosphatase-like"/>
</dbReference>
<dbReference type="PROSITE" id="PS00383">
    <property type="entry name" value="TYR_PHOSPHATASE_1"/>
    <property type="match status" value="1"/>
</dbReference>
<evidence type="ECO:0000256" key="3">
    <source>
        <dbReference type="SAM" id="MobiDB-lite"/>
    </source>
</evidence>
<keyword evidence="8" id="KW-1185">Reference proteome</keyword>
<feature type="region of interest" description="Disordered" evidence="3">
    <location>
        <begin position="1"/>
        <end position="203"/>
    </location>
</feature>
<dbReference type="Proteomes" id="UP000664521">
    <property type="component" value="Unassembled WGS sequence"/>
</dbReference>
<dbReference type="Gene3D" id="3.90.190.10">
    <property type="entry name" value="Protein tyrosine phosphatase superfamily"/>
    <property type="match status" value="1"/>
</dbReference>
<evidence type="ECO:0000256" key="1">
    <source>
        <dbReference type="ARBA" id="ARBA00009649"/>
    </source>
</evidence>
<evidence type="ECO:0000313" key="7">
    <source>
        <dbReference type="EMBL" id="CAF9923957.1"/>
    </source>
</evidence>
<proteinExistence type="inferred from homology"/>
<name>A0A8H3FJK4_9LECA</name>
<dbReference type="SMART" id="SM00450">
    <property type="entry name" value="RHOD"/>
    <property type="match status" value="1"/>
</dbReference>